<dbReference type="EC" id="1.1.1.44" evidence="3"/>
<organism evidence="9 10">
    <name type="scientific">Toxocara canis</name>
    <name type="common">Canine roundworm</name>
    <dbReference type="NCBI Taxonomy" id="6265"/>
    <lineage>
        <taxon>Eukaryota</taxon>
        <taxon>Metazoa</taxon>
        <taxon>Ecdysozoa</taxon>
        <taxon>Nematoda</taxon>
        <taxon>Chromadorea</taxon>
        <taxon>Rhabditida</taxon>
        <taxon>Spirurina</taxon>
        <taxon>Ascaridomorpha</taxon>
        <taxon>Ascaridoidea</taxon>
        <taxon>Toxocaridae</taxon>
        <taxon>Toxocara</taxon>
    </lineage>
</organism>
<feature type="domain" description="6-phosphogluconate dehydrogenase C-terminal" evidence="7">
    <location>
        <begin position="1"/>
        <end position="46"/>
    </location>
</feature>
<dbReference type="GO" id="GO:0004616">
    <property type="term" value="F:phosphogluconate dehydrogenase (decarboxylating) activity"/>
    <property type="evidence" value="ECO:0007669"/>
    <property type="project" value="UniProtKB-EC"/>
</dbReference>
<dbReference type="SUPFAM" id="SSF48179">
    <property type="entry name" value="6-phosphogluconate dehydrogenase C-terminal domain-like"/>
    <property type="match status" value="1"/>
</dbReference>
<reference evidence="8 9" key="2">
    <citation type="submission" date="2018-11" db="EMBL/GenBank/DDBJ databases">
        <authorList>
            <consortium name="Pathogen Informatics"/>
        </authorList>
    </citation>
    <scope>NUCLEOTIDE SEQUENCE [LARGE SCALE GENOMIC DNA]</scope>
</reference>
<keyword evidence="4" id="KW-0560">Oxidoreductase</keyword>
<dbReference type="PANTHER" id="PTHR11811">
    <property type="entry name" value="6-PHOSPHOGLUCONATE DEHYDROGENASE"/>
    <property type="match status" value="1"/>
</dbReference>
<keyword evidence="9" id="KW-1185">Reference proteome</keyword>
<evidence type="ECO:0000256" key="3">
    <source>
        <dbReference type="ARBA" id="ARBA00013011"/>
    </source>
</evidence>
<dbReference type="InterPro" id="IPR008927">
    <property type="entry name" value="6-PGluconate_DH-like_C_sf"/>
</dbReference>
<evidence type="ECO:0000256" key="1">
    <source>
        <dbReference type="ARBA" id="ARBA00004874"/>
    </source>
</evidence>
<dbReference type="AlphaFoldDB" id="A0A183V768"/>
<evidence type="ECO:0000256" key="6">
    <source>
        <dbReference type="ARBA" id="ARBA00023126"/>
    </source>
</evidence>
<evidence type="ECO:0000313" key="8">
    <source>
        <dbReference type="EMBL" id="VDM47909.1"/>
    </source>
</evidence>
<sequence length="98" mass="11022">MYASKIVSYVQSFMLMAEATRPYDWKLNFAAVALIRRGGCIICPDFWGISNGHSMRTSDSPVYCLTNPSPMLFISACKDCRWEKKNSSHPAVSVYSKS</sequence>
<proteinExistence type="inferred from homology"/>
<accession>A0A183V768</accession>
<dbReference type="InterPro" id="IPR006183">
    <property type="entry name" value="Pgluconate_DH"/>
</dbReference>
<dbReference type="InterPro" id="IPR013328">
    <property type="entry name" value="6PGD_dom2"/>
</dbReference>
<dbReference type="Proteomes" id="UP000050794">
    <property type="component" value="Unassembled WGS sequence"/>
</dbReference>
<comment type="similarity">
    <text evidence="2">Belongs to the 6-phosphogluconate dehydrogenase family.</text>
</comment>
<dbReference type="InterPro" id="IPR006114">
    <property type="entry name" value="6PGDH_C"/>
</dbReference>
<dbReference type="Pfam" id="PF00393">
    <property type="entry name" value="6PGD"/>
    <property type="match status" value="1"/>
</dbReference>
<evidence type="ECO:0000259" key="7">
    <source>
        <dbReference type="Pfam" id="PF00393"/>
    </source>
</evidence>
<name>A0A183V768_TOXCA</name>
<dbReference type="GO" id="GO:0019521">
    <property type="term" value="P:D-gluconate metabolic process"/>
    <property type="evidence" value="ECO:0007669"/>
    <property type="project" value="UniProtKB-KW"/>
</dbReference>
<dbReference type="Gene3D" id="1.10.1040.10">
    <property type="entry name" value="N-(1-d-carboxylethyl)-l-norvaline Dehydrogenase, domain 2"/>
    <property type="match status" value="1"/>
</dbReference>
<evidence type="ECO:0000313" key="9">
    <source>
        <dbReference type="Proteomes" id="UP000050794"/>
    </source>
</evidence>
<evidence type="ECO:0000256" key="4">
    <source>
        <dbReference type="ARBA" id="ARBA00023002"/>
    </source>
</evidence>
<reference evidence="10" key="1">
    <citation type="submission" date="2016-06" db="UniProtKB">
        <authorList>
            <consortium name="WormBaseParasite"/>
        </authorList>
    </citation>
    <scope>IDENTIFICATION</scope>
</reference>
<evidence type="ECO:0000313" key="10">
    <source>
        <dbReference type="WBParaSite" id="TCNE_0001658901-mRNA-1"/>
    </source>
</evidence>
<gene>
    <name evidence="8" type="ORF">TCNE_LOCUS16588</name>
</gene>
<evidence type="ECO:0000256" key="2">
    <source>
        <dbReference type="ARBA" id="ARBA00008419"/>
    </source>
</evidence>
<dbReference type="GO" id="GO:0006098">
    <property type="term" value="P:pentose-phosphate shunt"/>
    <property type="evidence" value="ECO:0007669"/>
    <property type="project" value="UniProtKB-KW"/>
</dbReference>
<comment type="pathway">
    <text evidence="1">Carbohydrate degradation; pentose phosphate pathway; D-ribulose 5-phosphate from D-glucose 6-phosphate (oxidative stage): step 3/3.</text>
</comment>
<protein>
    <recommendedName>
        <fullName evidence="3">phosphogluconate dehydrogenase (NADP(+)-dependent, decarboxylating)</fullName>
        <ecNumber evidence="3">1.1.1.44</ecNumber>
    </recommendedName>
</protein>
<keyword evidence="6" id="KW-0570">Pentose shunt</keyword>
<evidence type="ECO:0000256" key="5">
    <source>
        <dbReference type="ARBA" id="ARBA00023064"/>
    </source>
</evidence>
<dbReference type="WBParaSite" id="TCNE_0001658901-mRNA-1">
    <property type="protein sequence ID" value="TCNE_0001658901-mRNA-1"/>
    <property type="gene ID" value="TCNE_0001658901"/>
</dbReference>
<keyword evidence="5" id="KW-0311">Gluconate utilization</keyword>
<dbReference type="EMBL" id="UYWY01023726">
    <property type="protein sequence ID" value="VDM47909.1"/>
    <property type="molecule type" value="Genomic_DNA"/>
</dbReference>